<dbReference type="RefSeq" id="WP_307230407.1">
    <property type="nucleotide sequence ID" value="NZ_JAUSTT010000016.1"/>
</dbReference>
<gene>
    <name evidence="2" type="ORF">J2S08_002752</name>
</gene>
<evidence type="ECO:0000313" key="2">
    <source>
        <dbReference type="EMBL" id="MDQ0176894.1"/>
    </source>
</evidence>
<dbReference type="SUPFAM" id="SSF55729">
    <property type="entry name" value="Acyl-CoA N-acyltransferases (Nat)"/>
    <property type="match status" value="1"/>
</dbReference>
<comment type="caution">
    <text evidence="2">The sequence shown here is derived from an EMBL/GenBank/DDBJ whole genome shotgun (WGS) entry which is preliminary data.</text>
</comment>
<organism evidence="2 3">
    <name type="scientific">Bacillus chungangensis</name>
    <dbReference type="NCBI Taxonomy" id="587633"/>
    <lineage>
        <taxon>Bacteria</taxon>
        <taxon>Bacillati</taxon>
        <taxon>Bacillota</taxon>
        <taxon>Bacilli</taxon>
        <taxon>Bacillales</taxon>
        <taxon>Bacillaceae</taxon>
        <taxon>Bacillus</taxon>
    </lineage>
</organism>
<evidence type="ECO:0000259" key="1">
    <source>
        <dbReference type="PROSITE" id="PS51186"/>
    </source>
</evidence>
<dbReference type="Gene3D" id="3.40.630.30">
    <property type="match status" value="1"/>
</dbReference>
<protein>
    <submittedName>
        <fullName evidence="2">GNAT superfamily N-acetyltransferase</fullName>
    </submittedName>
</protein>
<reference evidence="2 3" key="1">
    <citation type="submission" date="2023-07" db="EMBL/GenBank/DDBJ databases">
        <title>Genomic Encyclopedia of Type Strains, Phase IV (KMG-IV): sequencing the most valuable type-strain genomes for metagenomic binning, comparative biology and taxonomic classification.</title>
        <authorList>
            <person name="Goeker M."/>
        </authorList>
    </citation>
    <scope>NUCLEOTIDE SEQUENCE [LARGE SCALE GENOMIC DNA]</scope>
    <source>
        <strain evidence="2 3">DSM 23837</strain>
    </source>
</reference>
<proteinExistence type="predicted"/>
<keyword evidence="3" id="KW-1185">Reference proteome</keyword>
<dbReference type="CDD" id="cd04301">
    <property type="entry name" value="NAT_SF"/>
    <property type="match status" value="1"/>
</dbReference>
<evidence type="ECO:0000313" key="3">
    <source>
        <dbReference type="Proteomes" id="UP001223586"/>
    </source>
</evidence>
<sequence length="147" mass="17199">MKERIIDSNISITYDYNEADYDSVSDNLYEYNVRTTKGLLKKPAKDIHLFLKNESGQVIGGIFCETFSYCLYIDVFWIADEYRNKGYGKVMITESERIGKEMGCTFSHTSTFSYQSPYFYKSMGYEVFGILDDYPEGIKQFFLKKKL</sequence>
<dbReference type="Pfam" id="PF00583">
    <property type="entry name" value="Acetyltransf_1"/>
    <property type="match status" value="1"/>
</dbReference>
<dbReference type="InterPro" id="IPR000182">
    <property type="entry name" value="GNAT_dom"/>
</dbReference>
<dbReference type="PROSITE" id="PS51186">
    <property type="entry name" value="GNAT"/>
    <property type="match status" value="1"/>
</dbReference>
<dbReference type="InterPro" id="IPR016181">
    <property type="entry name" value="Acyl_CoA_acyltransferase"/>
</dbReference>
<accession>A0ABT9WUK2</accession>
<dbReference type="Proteomes" id="UP001223586">
    <property type="component" value="Unassembled WGS sequence"/>
</dbReference>
<feature type="domain" description="N-acetyltransferase" evidence="1">
    <location>
        <begin position="1"/>
        <end position="147"/>
    </location>
</feature>
<dbReference type="EMBL" id="JAUSTT010000016">
    <property type="protein sequence ID" value="MDQ0176894.1"/>
    <property type="molecule type" value="Genomic_DNA"/>
</dbReference>
<name>A0ABT9WUK2_9BACI</name>